<reference evidence="1" key="1">
    <citation type="submission" date="2023-03" db="EMBL/GenBank/DDBJ databases">
        <title>Massive genome expansion in bonnet fungi (Mycena s.s.) driven by repeated elements and novel gene families across ecological guilds.</title>
        <authorList>
            <consortium name="Lawrence Berkeley National Laboratory"/>
            <person name="Harder C.B."/>
            <person name="Miyauchi S."/>
            <person name="Viragh M."/>
            <person name="Kuo A."/>
            <person name="Thoen E."/>
            <person name="Andreopoulos B."/>
            <person name="Lu D."/>
            <person name="Skrede I."/>
            <person name="Drula E."/>
            <person name="Henrissat B."/>
            <person name="Morin E."/>
            <person name="Kohler A."/>
            <person name="Barry K."/>
            <person name="LaButti K."/>
            <person name="Morin E."/>
            <person name="Salamov A."/>
            <person name="Lipzen A."/>
            <person name="Mereny Z."/>
            <person name="Hegedus B."/>
            <person name="Baldrian P."/>
            <person name="Stursova M."/>
            <person name="Weitz H."/>
            <person name="Taylor A."/>
            <person name="Grigoriev I.V."/>
            <person name="Nagy L.G."/>
            <person name="Martin F."/>
            <person name="Kauserud H."/>
        </authorList>
    </citation>
    <scope>NUCLEOTIDE SEQUENCE</scope>
    <source>
        <strain evidence="1">CBHHK182m</strain>
    </source>
</reference>
<dbReference type="Proteomes" id="UP001215598">
    <property type="component" value="Unassembled WGS sequence"/>
</dbReference>
<gene>
    <name evidence="1" type="ORF">B0H16DRAFT_1570775</name>
</gene>
<dbReference type="AlphaFoldDB" id="A0AAD7N062"/>
<accession>A0AAD7N062</accession>
<proteinExistence type="predicted"/>
<sequence>MEGYVGILCLAGYSGALRPVLNRGVSLRTEGSNGENGLNFIHLVRQLTLAFRFDNVLHCIGNAFDALDTCRDLLKKPAVLSPTEPLQGTDATIDTRRALVHLKEPQGLFYECKMVPGATCRSVTNANVGTVDQLNKAIEVGRRGAEVDVVKKSADCGEAECCISDGVVGNGGHATKGSSEYQVGGGCFHGGDVEGKVLRKSSWREHFYNPGRQWY</sequence>
<organism evidence="1 2">
    <name type="scientific">Mycena metata</name>
    <dbReference type="NCBI Taxonomy" id="1033252"/>
    <lineage>
        <taxon>Eukaryota</taxon>
        <taxon>Fungi</taxon>
        <taxon>Dikarya</taxon>
        <taxon>Basidiomycota</taxon>
        <taxon>Agaricomycotina</taxon>
        <taxon>Agaricomycetes</taxon>
        <taxon>Agaricomycetidae</taxon>
        <taxon>Agaricales</taxon>
        <taxon>Marasmiineae</taxon>
        <taxon>Mycenaceae</taxon>
        <taxon>Mycena</taxon>
    </lineage>
</organism>
<evidence type="ECO:0000313" key="2">
    <source>
        <dbReference type="Proteomes" id="UP001215598"/>
    </source>
</evidence>
<protein>
    <submittedName>
        <fullName evidence="1">Uncharacterized protein</fullName>
    </submittedName>
</protein>
<dbReference type="EMBL" id="JARKIB010000112">
    <property type="protein sequence ID" value="KAJ7738399.1"/>
    <property type="molecule type" value="Genomic_DNA"/>
</dbReference>
<keyword evidence="2" id="KW-1185">Reference proteome</keyword>
<evidence type="ECO:0000313" key="1">
    <source>
        <dbReference type="EMBL" id="KAJ7738399.1"/>
    </source>
</evidence>
<comment type="caution">
    <text evidence="1">The sequence shown here is derived from an EMBL/GenBank/DDBJ whole genome shotgun (WGS) entry which is preliminary data.</text>
</comment>
<name>A0AAD7N062_9AGAR</name>